<feature type="compositionally biased region" description="Low complexity" evidence="1">
    <location>
        <begin position="1141"/>
        <end position="1154"/>
    </location>
</feature>
<feature type="compositionally biased region" description="Polar residues" evidence="1">
    <location>
        <begin position="1057"/>
        <end position="1068"/>
    </location>
</feature>
<feature type="compositionally biased region" description="Basic and acidic residues" evidence="1">
    <location>
        <begin position="1159"/>
        <end position="1169"/>
    </location>
</feature>
<dbReference type="InterPro" id="IPR036465">
    <property type="entry name" value="vWFA_dom_sf"/>
</dbReference>
<dbReference type="InterPro" id="IPR002035">
    <property type="entry name" value="VWF_A"/>
</dbReference>
<protein>
    <recommendedName>
        <fullName evidence="3">VWFA domain-containing protein</fullName>
    </recommendedName>
</protein>
<gene>
    <name evidence="4" type="ORF">TCAL_13959</name>
</gene>
<dbReference type="Gene3D" id="3.40.50.410">
    <property type="entry name" value="von Willebrand factor, type A domain"/>
    <property type="match status" value="1"/>
</dbReference>
<name>A0A553PEV6_TIGCA</name>
<keyword evidence="5" id="KW-1185">Reference proteome</keyword>
<dbReference type="OMA" id="YEEGCAH"/>
<dbReference type="STRING" id="6832.A0A553PEV6"/>
<dbReference type="EMBL" id="VCGU01000004">
    <property type="protein sequence ID" value="TRY76209.1"/>
    <property type="molecule type" value="Genomic_DNA"/>
</dbReference>
<keyword evidence="2" id="KW-0812">Transmembrane</keyword>
<evidence type="ECO:0000313" key="5">
    <source>
        <dbReference type="Proteomes" id="UP000318571"/>
    </source>
</evidence>
<organism evidence="4 5">
    <name type="scientific">Tigriopus californicus</name>
    <name type="common">Marine copepod</name>
    <dbReference type="NCBI Taxonomy" id="6832"/>
    <lineage>
        <taxon>Eukaryota</taxon>
        <taxon>Metazoa</taxon>
        <taxon>Ecdysozoa</taxon>
        <taxon>Arthropoda</taxon>
        <taxon>Crustacea</taxon>
        <taxon>Multicrustacea</taxon>
        <taxon>Hexanauplia</taxon>
        <taxon>Copepoda</taxon>
        <taxon>Harpacticoida</taxon>
        <taxon>Harpacticidae</taxon>
        <taxon>Tigriopus</taxon>
    </lineage>
</organism>
<feature type="region of interest" description="Disordered" evidence="1">
    <location>
        <begin position="1033"/>
        <end position="1077"/>
    </location>
</feature>
<evidence type="ECO:0000259" key="3">
    <source>
        <dbReference type="PROSITE" id="PS50234"/>
    </source>
</evidence>
<feature type="region of interest" description="Disordered" evidence="1">
    <location>
        <begin position="957"/>
        <end position="1003"/>
    </location>
</feature>
<sequence>QALLTSTSRQLFESSGGRFKDVTVILPKAWSNTECLNGRNVSVSTLSEAFDAADFEITGSHPIFGSTRPWALQFGECSVSGRGVKIPFHVLTESKDINSNTVAATFLEWVRNRYGVFPEHGFVGDKLYPAFYEEGQDEITNIGCNLSLISEDLVPSKQGQQEGDEDESDDADLSNDLNESVGGHMFQFKTENQDNRQHHSSVLCEVEQYNRNAPSKQNILCFGKSAKEVMLAHPDFVPDQIKNFTDKIRNLDSFDILGNQGEFVEPMFKFVLPSEKRYVLVIDMSQAMARASNQRWEEIRNGLFRFFSHVPEGSEVAMVTFGAKAKINIDPTIVSESNREGLFGKIPFRLFEDQQGCIECALQEARKLMTLPNGDGVLSSPSIVLLTATPASQEALSGLESDIETHALPVYNIKLSNDACNELDKLTLFGGNFAALADRSSEGESLLQDSLSDIFLAIINQNSQTPIKKSFHKGYIWKNQDVIAGNFVVEENLNKNLWLVLTTPFKEDVDYFEVTSPSAQKLEFPKVENGLVYFHLPGVNEAGIWSYRAKLYPTQRNTRQIPIHIEVIAESNGSENVNLESWTNLSIDAGEPVDATSTPVIIYAHLKQGDLPIRNARVVATIERPGMTTPVELELQDEGTGSPDITKGDGIYSAHFVDFTAEPGLYTVKLRATHNSGFASIPKPTNGITRANVMSASECCGSEFAADMYSIPTQSFEQHITGPSFQVGKGVQFEVIEGTSRPIDVFPPSRVTNFAVMNYVNQTLYATLSWSAPGGDYEHGRATQYEIKCYTNQEALSELNYDNMAIPVHESLLPKPSEYGNEQTATVGLPWANEVFYYGLVAIDESGNRGPVSNLVPVYAIEIITTPNNSVLTEDLDDGLASPLDNTLPASLLEVFGSTRVTYIVAGVISGILLIIIIILFVSVCRAKRRIQEKKKAKNQRTQIFVNDIESSSAALSELTPPEKLPPYGGIWTTTDSNATSTNVGGNHSPSSEISQPYRPNPSVMSDQASWAYLSGSHSTATTVPVHEYRLHSTSTTTEDPMMDAPTYQNWLKPPSDTGTATTSSTECYESDHSDKQAGFQPHLHVQQQYNSNNNNHHHHHHHHHHPHQQQPPTSHNLATSQGVDEPDFYQLAGHPQLQGSVSNDPSNLSLSPSFVSASEKRRRQESLV</sequence>
<proteinExistence type="predicted"/>
<dbReference type="SUPFAM" id="SSF53300">
    <property type="entry name" value="vWA-like"/>
    <property type="match status" value="1"/>
</dbReference>
<dbReference type="Pfam" id="PF13519">
    <property type="entry name" value="VWA_2"/>
    <property type="match status" value="1"/>
</dbReference>
<accession>A0A553PEV6</accession>
<evidence type="ECO:0000313" key="4">
    <source>
        <dbReference type="EMBL" id="TRY76209.1"/>
    </source>
</evidence>
<feature type="compositionally biased region" description="Polar residues" evidence="1">
    <location>
        <begin position="972"/>
        <end position="995"/>
    </location>
</feature>
<feature type="region of interest" description="Disordered" evidence="1">
    <location>
        <begin position="1090"/>
        <end position="1169"/>
    </location>
</feature>
<reference evidence="4 5" key="1">
    <citation type="journal article" date="2018" name="Nat. Ecol. Evol.">
        <title>Genomic signatures of mitonuclear coevolution across populations of Tigriopus californicus.</title>
        <authorList>
            <person name="Barreto F.S."/>
            <person name="Watson E.T."/>
            <person name="Lima T.G."/>
            <person name="Willett C.S."/>
            <person name="Edmands S."/>
            <person name="Li W."/>
            <person name="Burton R.S."/>
        </authorList>
    </citation>
    <scope>NUCLEOTIDE SEQUENCE [LARGE SCALE GENOMIC DNA]</scope>
    <source>
        <strain evidence="4 5">San Diego</strain>
    </source>
</reference>
<dbReference type="CDD" id="cd00198">
    <property type="entry name" value="vWFA"/>
    <property type="match status" value="1"/>
</dbReference>
<evidence type="ECO:0000256" key="1">
    <source>
        <dbReference type="SAM" id="MobiDB-lite"/>
    </source>
</evidence>
<dbReference type="AlphaFoldDB" id="A0A553PEV6"/>
<feature type="domain" description="VWFA" evidence="3">
    <location>
        <begin position="277"/>
        <end position="454"/>
    </location>
</feature>
<dbReference type="GO" id="GO:0032991">
    <property type="term" value="C:protein-containing complex"/>
    <property type="evidence" value="ECO:0007669"/>
    <property type="project" value="UniProtKB-ARBA"/>
</dbReference>
<feature type="non-terminal residue" evidence="4">
    <location>
        <position position="1"/>
    </location>
</feature>
<dbReference type="InterPro" id="IPR013642">
    <property type="entry name" value="CLCA_N"/>
</dbReference>
<feature type="transmembrane region" description="Helical" evidence="2">
    <location>
        <begin position="901"/>
        <end position="925"/>
    </location>
</feature>
<feature type="compositionally biased region" description="Basic residues" evidence="1">
    <location>
        <begin position="1096"/>
        <end position="1108"/>
    </location>
</feature>
<feature type="compositionally biased region" description="Acidic residues" evidence="1">
    <location>
        <begin position="162"/>
        <end position="173"/>
    </location>
</feature>
<dbReference type="Pfam" id="PF08434">
    <property type="entry name" value="CLCA"/>
    <property type="match status" value="1"/>
</dbReference>
<feature type="region of interest" description="Disordered" evidence="1">
    <location>
        <begin position="156"/>
        <end position="176"/>
    </location>
</feature>
<evidence type="ECO:0000256" key="2">
    <source>
        <dbReference type="SAM" id="Phobius"/>
    </source>
</evidence>
<dbReference type="Proteomes" id="UP000318571">
    <property type="component" value="Chromosome 5"/>
</dbReference>
<keyword evidence="2" id="KW-0472">Membrane</keyword>
<dbReference type="PROSITE" id="PS50234">
    <property type="entry name" value="VWFA"/>
    <property type="match status" value="1"/>
</dbReference>
<comment type="caution">
    <text evidence="4">The sequence shown here is derived from an EMBL/GenBank/DDBJ whole genome shotgun (WGS) entry which is preliminary data.</text>
</comment>
<keyword evidence="2" id="KW-1133">Transmembrane helix</keyword>